<dbReference type="OrthoDB" id="5771161at2"/>
<organism evidence="2 3">
    <name type="scientific">Rheinheimera mesophila</name>
    <dbReference type="NCBI Taxonomy" id="1547515"/>
    <lineage>
        <taxon>Bacteria</taxon>
        <taxon>Pseudomonadati</taxon>
        <taxon>Pseudomonadota</taxon>
        <taxon>Gammaproteobacteria</taxon>
        <taxon>Chromatiales</taxon>
        <taxon>Chromatiaceae</taxon>
        <taxon>Rheinheimera</taxon>
    </lineage>
</organism>
<dbReference type="PROSITE" id="PS51257">
    <property type="entry name" value="PROKAR_LIPOPROTEIN"/>
    <property type="match status" value="1"/>
</dbReference>
<accession>A0A3P3QCD1</accession>
<dbReference type="Proteomes" id="UP000276260">
    <property type="component" value="Unassembled WGS sequence"/>
</dbReference>
<comment type="caution">
    <text evidence="2">The sequence shown here is derived from an EMBL/GenBank/DDBJ whole genome shotgun (WGS) entry which is preliminary data.</text>
</comment>
<sequence length="110" mass="12166">MTKITPILLCCFSLLVLSSCAEDYSARIKAPELTVVNSTGETIDRIVERSCEANDDSNDRVLARDLKTGRSLVIPLAVTCSNLEAFNKEGRVVGRQAEVSTPPDLYWQIY</sequence>
<dbReference type="AlphaFoldDB" id="A0A3P3QCD1"/>
<evidence type="ECO:0008006" key="4">
    <source>
        <dbReference type="Google" id="ProtNLM"/>
    </source>
</evidence>
<feature type="chain" id="PRO_5018631029" description="Lipoprotein" evidence="1">
    <location>
        <begin position="22"/>
        <end position="110"/>
    </location>
</feature>
<keyword evidence="3" id="KW-1185">Reference proteome</keyword>
<reference evidence="2 3" key="1">
    <citation type="submission" date="2018-11" db="EMBL/GenBank/DDBJ databases">
        <title>Draft genome analysis of Rheinheimera mesophila isolated from an industrial waste site.</title>
        <authorList>
            <person name="Yu Q."/>
            <person name="Qi Y."/>
            <person name="Zhang H."/>
            <person name="Lu Y."/>
            <person name="Pu J."/>
        </authorList>
    </citation>
    <scope>NUCLEOTIDE SEQUENCE [LARGE SCALE GENOMIC DNA]</scope>
    <source>
        <strain evidence="2 3">IITR13</strain>
    </source>
</reference>
<proteinExistence type="predicted"/>
<evidence type="ECO:0000256" key="1">
    <source>
        <dbReference type="SAM" id="SignalP"/>
    </source>
</evidence>
<evidence type="ECO:0000313" key="2">
    <source>
        <dbReference type="EMBL" id="RRJ18774.1"/>
    </source>
</evidence>
<feature type="signal peptide" evidence="1">
    <location>
        <begin position="1"/>
        <end position="21"/>
    </location>
</feature>
<evidence type="ECO:0000313" key="3">
    <source>
        <dbReference type="Proteomes" id="UP000276260"/>
    </source>
</evidence>
<name>A0A3P3QCD1_9GAMM</name>
<protein>
    <recommendedName>
        <fullName evidence="4">Lipoprotein</fullName>
    </recommendedName>
</protein>
<dbReference type="EMBL" id="RRCF01000006">
    <property type="protein sequence ID" value="RRJ18774.1"/>
    <property type="molecule type" value="Genomic_DNA"/>
</dbReference>
<dbReference type="RefSeq" id="WP_046518957.1">
    <property type="nucleotide sequence ID" value="NZ_LAVS01000006.1"/>
</dbReference>
<keyword evidence="1" id="KW-0732">Signal</keyword>
<gene>
    <name evidence="2" type="ORF">EIK76_16265</name>
</gene>